<keyword evidence="3" id="KW-1185">Reference proteome</keyword>
<dbReference type="InterPro" id="IPR001845">
    <property type="entry name" value="HTH_ArsR_DNA-bd_dom"/>
</dbReference>
<dbReference type="PANTHER" id="PTHR38600">
    <property type="entry name" value="TRANSCRIPTIONAL REGULATORY PROTEIN"/>
    <property type="match status" value="1"/>
</dbReference>
<dbReference type="PRINTS" id="PR00778">
    <property type="entry name" value="HTHARSR"/>
</dbReference>
<dbReference type="SMART" id="SM00418">
    <property type="entry name" value="HTH_ARSR"/>
    <property type="match status" value="1"/>
</dbReference>
<proteinExistence type="predicted"/>
<dbReference type="EMBL" id="CABVPN010000008">
    <property type="protein sequence ID" value="VWB44332.1"/>
    <property type="molecule type" value="Genomic_DNA"/>
</dbReference>
<dbReference type="Proteomes" id="UP000494125">
    <property type="component" value="Unassembled WGS sequence"/>
</dbReference>
<dbReference type="Pfam" id="PF12840">
    <property type="entry name" value="HTH_20"/>
    <property type="match status" value="1"/>
</dbReference>
<dbReference type="PANTHER" id="PTHR38600:SF2">
    <property type="entry name" value="SLL0088 PROTEIN"/>
    <property type="match status" value="1"/>
</dbReference>
<dbReference type="PROSITE" id="PS50987">
    <property type="entry name" value="HTH_ARSR_2"/>
    <property type="match status" value="1"/>
</dbReference>
<dbReference type="InterPro" id="IPR036388">
    <property type="entry name" value="WH-like_DNA-bd_sf"/>
</dbReference>
<organism evidence="2 3">
    <name type="scientific">Burkholderia diffusa</name>
    <dbReference type="NCBI Taxonomy" id="488732"/>
    <lineage>
        <taxon>Bacteria</taxon>
        <taxon>Pseudomonadati</taxon>
        <taxon>Pseudomonadota</taxon>
        <taxon>Betaproteobacteria</taxon>
        <taxon>Burkholderiales</taxon>
        <taxon>Burkholderiaceae</taxon>
        <taxon>Burkholderia</taxon>
        <taxon>Burkholderia cepacia complex</taxon>
    </lineage>
</organism>
<dbReference type="SUPFAM" id="SSF46785">
    <property type="entry name" value="Winged helix' DNA-binding domain"/>
    <property type="match status" value="1"/>
</dbReference>
<dbReference type="Gene3D" id="1.10.10.10">
    <property type="entry name" value="Winged helix-like DNA-binding domain superfamily/Winged helix DNA-binding domain"/>
    <property type="match status" value="1"/>
</dbReference>
<dbReference type="InterPro" id="IPR011991">
    <property type="entry name" value="ArsR-like_HTH"/>
</dbReference>
<sequence>MLSHMANFQPGISDVFHALADPTRCAIVGALGNGGRTVSALAAPFDMALPSFMKHLAVLERSGLVTTRKTGRSRTCELVAGRLAEAEQWLAAQRAHWEARSDRLVEFVERRHQEEQAHVSQPRRPRRSP</sequence>
<name>A0A6P2JKL6_9BURK</name>
<reference evidence="2 3" key="1">
    <citation type="submission" date="2019-09" db="EMBL/GenBank/DDBJ databases">
        <authorList>
            <person name="Depoorter E."/>
        </authorList>
    </citation>
    <scope>NUCLEOTIDE SEQUENCE [LARGE SCALE GENOMIC DNA]</scope>
    <source>
        <strain evidence="2">LMG 24065</strain>
    </source>
</reference>
<evidence type="ECO:0000313" key="2">
    <source>
        <dbReference type="EMBL" id="VWB44332.1"/>
    </source>
</evidence>
<evidence type="ECO:0000259" key="1">
    <source>
        <dbReference type="PROSITE" id="PS50987"/>
    </source>
</evidence>
<dbReference type="AlphaFoldDB" id="A0A6P2JKL6"/>
<accession>A0A6P2JKL6</accession>
<gene>
    <name evidence="2" type="ORF">BDI24065_02004</name>
</gene>
<evidence type="ECO:0000313" key="3">
    <source>
        <dbReference type="Proteomes" id="UP000494125"/>
    </source>
</evidence>
<dbReference type="NCBIfam" id="NF033788">
    <property type="entry name" value="HTH_metalloreg"/>
    <property type="match status" value="1"/>
</dbReference>
<dbReference type="GO" id="GO:0003700">
    <property type="term" value="F:DNA-binding transcription factor activity"/>
    <property type="evidence" value="ECO:0007669"/>
    <property type="project" value="InterPro"/>
</dbReference>
<dbReference type="CDD" id="cd00090">
    <property type="entry name" value="HTH_ARSR"/>
    <property type="match status" value="1"/>
</dbReference>
<feature type="domain" description="HTH arsR-type" evidence="1">
    <location>
        <begin position="4"/>
        <end position="98"/>
    </location>
</feature>
<protein>
    <submittedName>
        <fullName evidence="2">ArsR family transcriptional regulator</fullName>
    </submittedName>
</protein>
<dbReference type="InterPro" id="IPR036390">
    <property type="entry name" value="WH_DNA-bd_sf"/>
</dbReference>